<dbReference type="OrthoDB" id="5377039at2759"/>
<dbReference type="EMBL" id="NPIC01000001">
    <property type="protein sequence ID" value="RDL42280.1"/>
    <property type="molecule type" value="Genomic_DNA"/>
</dbReference>
<evidence type="ECO:0000256" key="1">
    <source>
        <dbReference type="SAM" id="MobiDB-lite"/>
    </source>
</evidence>
<feature type="compositionally biased region" description="Polar residues" evidence="1">
    <location>
        <begin position="64"/>
        <end position="73"/>
    </location>
</feature>
<feature type="region of interest" description="Disordered" evidence="1">
    <location>
        <begin position="1"/>
        <end position="78"/>
    </location>
</feature>
<evidence type="ECO:0000313" key="2">
    <source>
        <dbReference type="EMBL" id="RDL42280.1"/>
    </source>
</evidence>
<dbReference type="RefSeq" id="XP_031874936.1">
    <property type="nucleotide sequence ID" value="XM_032010882.1"/>
</dbReference>
<reference evidence="2 3" key="1">
    <citation type="journal article" date="2018" name="IMA Fungus">
        <title>IMA Genome-F 9: Draft genome sequence of Annulohypoxylon stygium, Aspergillus mulundensis, Berkeleyomyces basicola (syn. Thielaviopsis basicola), Ceratocystis smalleyi, two Cercospora beticola strains, Coleophoma cylindrospora, Fusarium fracticaudum, Phialophora cf. hyalina, and Morchella septimelata.</title>
        <authorList>
            <person name="Wingfield B.D."/>
            <person name="Bills G.F."/>
            <person name="Dong Y."/>
            <person name="Huang W."/>
            <person name="Nel W.J."/>
            <person name="Swalarsk-Parry B.S."/>
            <person name="Vaghefi N."/>
            <person name="Wilken P.M."/>
            <person name="An Z."/>
            <person name="de Beer Z.W."/>
            <person name="De Vos L."/>
            <person name="Chen L."/>
            <person name="Duong T.A."/>
            <person name="Gao Y."/>
            <person name="Hammerbacher A."/>
            <person name="Kikkert J.R."/>
            <person name="Li Y."/>
            <person name="Li H."/>
            <person name="Li K."/>
            <person name="Li Q."/>
            <person name="Liu X."/>
            <person name="Ma X."/>
            <person name="Naidoo K."/>
            <person name="Pethybridge S.J."/>
            <person name="Sun J."/>
            <person name="Steenkamp E.T."/>
            <person name="van der Nest M.A."/>
            <person name="van Wyk S."/>
            <person name="Wingfield M.J."/>
            <person name="Xiong C."/>
            <person name="Yue Q."/>
            <person name="Zhang X."/>
        </authorList>
    </citation>
    <scope>NUCLEOTIDE SEQUENCE [LARGE SCALE GENOMIC DNA]</scope>
    <source>
        <strain evidence="2 3">BP 5553</strain>
    </source>
</reference>
<accession>A0A370U3C8</accession>
<feature type="compositionally biased region" description="Low complexity" evidence="1">
    <location>
        <begin position="25"/>
        <end position="54"/>
    </location>
</feature>
<evidence type="ECO:0000313" key="3">
    <source>
        <dbReference type="Proteomes" id="UP000254866"/>
    </source>
</evidence>
<sequence length="105" mass="11483">MASSQQPADTSDAVMMEADAPDSPPTSQTQSPSASFHRHQQSNPQQSQSNTSASRTNGDGMKSNFGTPGSSWLSKKFTEEYDRAQSNVVDKNWDHTEFGDPLMQD</sequence>
<comment type="caution">
    <text evidence="2">The sequence shown here is derived from an EMBL/GenBank/DDBJ whole genome shotgun (WGS) entry which is preliminary data.</text>
</comment>
<dbReference type="AlphaFoldDB" id="A0A370U3C8"/>
<name>A0A370U3C8_9HELO</name>
<dbReference type="Proteomes" id="UP000254866">
    <property type="component" value="Unassembled WGS sequence"/>
</dbReference>
<proteinExistence type="predicted"/>
<dbReference type="GeneID" id="43595108"/>
<protein>
    <submittedName>
        <fullName evidence="2">Uncharacterized protein</fullName>
    </submittedName>
</protein>
<keyword evidence="3" id="KW-1185">Reference proteome</keyword>
<organism evidence="2 3">
    <name type="scientific">Venustampulla echinocandica</name>
    <dbReference type="NCBI Taxonomy" id="2656787"/>
    <lineage>
        <taxon>Eukaryota</taxon>
        <taxon>Fungi</taxon>
        <taxon>Dikarya</taxon>
        <taxon>Ascomycota</taxon>
        <taxon>Pezizomycotina</taxon>
        <taxon>Leotiomycetes</taxon>
        <taxon>Helotiales</taxon>
        <taxon>Pleuroascaceae</taxon>
        <taxon>Venustampulla</taxon>
    </lineage>
</organism>
<gene>
    <name evidence="2" type="ORF">BP5553_02259</name>
</gene>